<dbReference type="GO" id="GO:0008083">
    <property type="term" value="F:growth factor activity"/>
    <property type="evidence" value="ECO:0007669"/>
    <property type="project" value="InterPro"/>
</dbReference>
<keyword evidence="4" id="KW-1185">Reference proteome</keyword>
<name>A0AAV2JB46_KNICA</name>
<dbReference type="AlphaFoldDB" id="A0AAV2JB46"/>
<evidence type="ECO:0000256" key="2">
    <source>
        <dbReference type="RuleBase" id="RU049442"/>
    </source>
</evidence>
<dbReference type="SMART" id="SM00442">
    <property type="entry name" value="FGF"/>
    <property type="match status" value="1"/>
</dbReference>
<sequence length="234" mass="26129">MRWKPHHFCSEPKIQSTSYHVQNWRRTAPSGIAATDCRAAKVEDGWTCLNKAVFKELTEWSLPRVVGSQPFGGPTELHTEGDGGVMSAGEVTVFPFAPSGSQEDHQHPRTLTRLYCKNGGYHLRVTADGRVSGGRQDNDPYEILRLKAVSMGVVVIKGEHSGHYLAMDGEGTLYGAKTLSDECHFIEKYEENHYNTYRSQKFGWYVGIKKNGQPKPGQDTHLGQKAVLFLPRPV</sequence>
<proteinExistence type="inferred from homology"/>
<gene>
    <name evidence="3" type="ORF">KC01_LOCUS5226</name>
</gene>
<dbReference type="PRINTS" id="PR00263">
    <property type="entry name" value="HBGFFGF"/>
</dbReference>
<dbReference type="InterPro" id="IPR002209">
    <property type="entry name" value="Fibroblast_GF_fam"/>
</dbReference>
<dbReference type="SUPFAM" id="SSF50353">
    <property type="entry name" value="Cytokine"/>
    <property type="match status" value="1"/>
</dbReference>
<accession>A0AAV2JB46</accession>
<dbReference type="PROSITE" id="PS00247">
    <property type="entry name" value="HBGF_FGF"/>
    <property type="match status" value="1"/>
</dbReference>
<reference evidence="3 4" key="1">
    <citation type="submission" date="2024-04" db="EMBL/GenBank/DDBJ databases">
        <authorList>
            <person name="Waldvogel A.-M."/>
            <person name="Schoenle A."/>
        </authorList>
    </citation>
    <scope>NUCLEOTIDE SEQUENCE [LARGE SCALE GENOMIC DNA]</scope>
</reference>
<dbReference type="EMBL" id="OZ035833">
    <property type="protein sequence ID" value="CAL1573292.1"/>
    <property type="molecule type" value="Genomic_DNA"/>
</dbReference>
<dbReference type="Proteomes" id="UP001497482">
    <property type="component" value="Chromosome 11"/>
</dbReference>
<dbReference type="InterPro" id="IPR008996">
    <property type="entry name" value="IL1/FGF"/>
</dbReference>
<evidence type="ECO:0000256" key="1">
    <source>
        <dbReference type="ARBA" id="ARBA00007936"/>
    </source>
</evidence>
<evidence type="ECO:0000313" key="4">
    <source>
        <dbReference type="Proteomes" id="UP001497482"/>
    </source>
</evidence>
<dbReference type="Gene3D" id="2.80.10.50">
    <property type="match status" value="1"/>
</dbReference>
<dbReference type="PANTHER" id="PTHR11486">
    <property type="entry name" value="FIBROBLAST GROWTH FACTOR"/>
    <property type="match status" value="1"/>
</dbReference>
<comment type="similarity">
    <text evidence="1 2">Belongs to the heparin-binding growth factors family.</text>
</comment>
<protein>
    <recommendedName>
        <fullName evidence="2">Fibroblast growth factor</fullName>
        <shortName evidence="2">FGF</shortName>
    </recommendedName>
</protein>
<dbReference type="Pfam" id="PF00167">
    <property type="entry name" value="FGF"/>
    <property type="match status" value="1"/>
</dbReference>
<dbReference type="PRINTS" id="PR00262">
    <property type="entry name" value="IL1HBGF"/>
</dbReference>
<organism evidence="3 4">
    <name type="scientific">Knipowitschia caucasica</name>
    <name type="common">Caucasian dwarf goby</name>
    <name type="synonym">Pomatoschistus caucasicus</name>
    <dbReference type="NCBI Taxonomy" id="637954"/>
    <lineage>
        <taxon>Eukaryota</taxon>
        <taxon>Metazoa</taxon>
        <taxon>Chordata</taxon>
        <taxon>Craniata</taxon>
        <taxon>Vertebrata</taxon>
        <taxon>Euteleostomi</taxon>
        <taxon>Actinopterygii</taxon>
        <taxon>Neopterygii</taxon>
        <taxon>Teleostei</taxon>
        <taxon>Neoteleostei</taxon>
        <taxon>Acanthomorphata</taxon>
        <taxon>Gobiaria</taxon>
        <taxon>Gobiiformes</taxon>
        <taxon>Gobioidei</taxon>
        <taxon>Gobiidae</taxon>
        <taxon>Gobiinae</taxon>
        <taxon>Knipowitschia</taxon>
    </lineage>
</organism>
<evidence type="ECO:0000313" key="3">
    <source>
        <dbReference type="EMBL" id="CAL1573292.1"/>
    </source>
</evidence>